<gene>
    <name evidence="1" type="ordered locus">Mpop_5472</name>
</gene>
<sequence>MADTPNSRRNLWRAVIRQAMEDATRFGQGDSDYAREVRRDRETARAWLTKPSADFNEVCELADFEPDQVRKEAVALIAEADARVAAGLRVRPRKTKPKSEVQRYEFQGERLTIPEWSKRTGICAPTLRGRLNTGWPLELALTKPAVVGAFGQPHAHREAKRITFEGKSLSVREWAEATGINAKTLHARLEARWPVSRALTAPARSRPRETVPA</sequence>
<dbReference type="EMBL" id="CP001031">
    <property type="protein sequence ID" value="ACB83561.1"/>
    <property type="molecule type" value="Genomic_DNA"/>
</dbReference>
<dbReference type="AlphaFoldDB" id="B1ZM88"/>
<dbReference type="HOGENOM" id="CLU_1293140_0_0_5"/>
<dbReference type="Proteomes" id="UP000007136">
    <property type="component" value="Plasmid pMPOP02"/>
</dbReference>
<dbReference type="eggNOG" id="ENOG5032M0G">
    <property type="taxonomic scope" value="Bacteria"/>
</dbReference>
<dbReference type="OrthoDB" id="7165636at2"/>
<evidence type="ECO:0000313" key="1">
    <source>
        <dbReference type="EMBL" id="ACB83561.1"/>
    </source>
</evidence>
<geneLocation type="plasmid" evidence="1 2">
    <name>pMPOP02</name>
</geneLocation>
<accession>B1ZM88</accession>
<organism evidence="1 2">
    <name type="scientific">Methylorubrum populi (strain ATCC BAA-705 / NCIMB 13946 / BJ001)</name>
    <name type="common">Methylobacterium populi</name>
    <dbReference type="NCBI Taxonomy" id="441620"/>
    <lineage>
        <taxon>Bacteria</taxon>
        <taxon>Pseudomonadati</taxon>
        <taxon>Pseudomonadota</taxon>
        <taxon>Alphaproteobacteria</taxon>
        <taxon>Hyphomicrobiales</taxon>
        <taxon>Methylobacteriaceae</taxon>
        <taxon>Methylorubrum</taxon>
    </lineage>
</organism>
<name>B1ZM88_METPB</name>
<dbReference type="KEGG" id="mpo:Mpop_5472"/>
<reference evidence="1" key="1">
    <citation type="submission" date="2008-04" db="EMBL/GenBank/DDBJ databases">
        <title>Complete sequence of plamid2 of Methylobacterium populi BJ001.</title>
        <authorList>
            <consortium name="US DOE Joint Genome Institute"/>
            <person name="Copeland A."/>
            <person name="Lucas S."/>
            <person name="Lapidus A."/>
            <person name="Glavina del Rio T."/>
            <person name="Dalin E."/>
            <person name="Tice H."/>
            <person name="Bruce D."/>
            <person name="Goodwin L."/>
            <person name="Pitluck S."/>
            <person name="Chertkov O."/>
            <person name="Brettin T."/>
            <person name="Detter J.C."/>
            <person name="Han C."/>
            <person name="Kuske C.R."/>
            <person name="Schmutz J."/>
            <person name="Larimer F."/>
            <person name="Land M."/>
            <person name="Hauser L."/>
            <person name="Kyrpides N."/>
            <person name="Mikhailova N."/>
            <person name="Marx C."/>
            <person name="Richardson P."/>
        </authorList>
    </citation>
    <scope>NUCLEOTIDE SEQUENCE [LARGE SCALE GENOMIC DNA]</scope>
    <source>
        <strain evidence="1">BJ001</strain>
        <plasmid evidence="1">pMPOP02</plasmid>
    </source>
</reference>
<protein>
    <submittedName>
        <fullName evidence="1">Uncharacterized protein</fullName>
    </submittedName>
</protein>
<dbReference type="RefSeq" id="WP_012449421.1">
    <property type="nucleotide sequence ID" value="NC_010721.1"/>
</dbReference>
<keyword evidence="1" id="KW-0614">Plasmid</keyword>
<proteinExistence type="predicted"/>
<evidence type="ECO:0000313" key="2">
    <source>
        <dbReference type="Proteomes" id="UP000007136"/>
    </source>
</evidence>